<accession>A0AA96WMZ3</accession>
<proteinExistence type="predicted"/>
<gene>
    <name evidence="1" type="ORF">HJG54_17785</name>
</gene>
<dbReference type="AlphaFoldDB" id="A0AA96WMZ3"/>
<dbReference type="RefSeq" id="WP_316430358.1">
    <property type="nucleotide sequence ID" value="NZ_CP053586.1"/>
</dbReference>
<reference evidence="1" key="1">
    <citation type="submission" date="2020-05" db="EMBL/GenBank/DDBJ databases">
        <authorList>
            <person name="Zhu T."/>
            <person name="Keshari N."/>
            <person name="Lu X."/>
        </authorList>
    </citation>
    <scope>NUCLEOTIDE SEQUENCE</scope>
    <source>
        <strain evidence="1">NK1-12</strain>
    </source>
</reference>
<evidence type="ECO:0000313" key="1">
    <source>
        <dbReference type="EMBL" id="WNZ24521.1"/>
    </source>
</evidence>
<name>A0AA96WMZ3_9CYAN</name>
<sequence length="209" mass="23491">MNEIDRSNQASQYLHNVRRMLEVASIDTADASLSTAVLALAEAYLRLNPSVTANAKCHAPIFFLHILWCQPDHEGIEQAAREFDAWLGAYSPADQLEILTALTNVLSAARQVPAIYEELRDPCNINNLINAALLYACLTSADWQDNEEWNCLDIFLSEAWEANEEEHQKSVANRLQGYLETYSAESAESMFEALLNGRIITSNPDWDEI</sequence>
<protein>
    <recommendedName>
        <fullName evidence="2">DUF416 family protein</fullName>
    </recommendedName>
</protein>
<dbReference type="EMBL" id="CP053586">
    <property type="protein sequence ID" value="WNZ24521.1"/>
    <property type="molecule type" value="Genomic_DNA"/>
</dbReference>
<organism evidence="1">
    <name type="scientific">Leptolyngbya sp. NK1-12</name>
    <dbReference type="NCBI Taxonomy" id="2547451"/>
    <lineage>
        <taxon>Bacteria</taxon>
        <taxon>Bacillati</taxon>
        <taxon>Cyanobacteriota</taxon>
        <taxon>Cyanophyceae</taxon>
        <taxon>Leptolyngbyales</taxon>
        <taxon>Leptolyngbyaceae</taxon>
        <taxon>Leptolyngbya group</taxon>
        <taxon>Leptolyngbya</taxon>
    </lineage>
</organism>
<evidence type="ECO:0008006" key="2">
    <source>
        <dbReference type="Google" id="ProtNLM"/>
    </source>
</evidence>